<dbReference type="EMBL" id="CP017077">
    <property type="protein sequence ID" value="AOR80867.1"/>
    <property type="molecule type" value="Genomic_DNA"/>
</dbReference>
<geneLocation type="plasmid" evidence="1 2">
    <name>pSA2</name>
</geneLocation>
<dbReference type="RefSeq" id="WP_008827957.1">
    <property type="nucleotide sequence ID" value="NZ_CP017077.1"/>
</dbReference>
<sequence>MERLVVPADNDLAGYRAELHARKIYGARGFSVAALWPWYGLNDWNDVLRKKREGGGRMIAMSGLVVRSIAKSEDLK</sequence>
<accession>A0A1D8AFH9</accession>
<gene>
    <name evidence="1" type="ORF">BES08_29165</name>
</gene>
<evidence type="ECO:0000313" key="2">
    <source>
        <dbReference type="Proteomes" id="UP000094626"/>
    </source>
</evidence>
<dbReference type="OrthoDB" id="5757175at2"/>
<keyword evidence="2" id="KW-1185">Reference proteome</keyword>
<dbReference type="Proteomes" id="UP000094626">
    <property type="component" value="Plasmid pSA2"/>
</dbReference>
<protein>
    <submittedName>
        <fullName evidence="1">Uncharacterized protein</fullName>
    </submittedName>
</protein>
<name>A0A1D8AFH9_9SPHN</name>
<evidence type="ECO:0000313" key="1">
    <source>
        <dbReference type="EMBL" id="AOR80867.1"/>
    </source>
</evidence>
<dbReference type="AlphaFoldDB" id="A0A1D8AFH9"/>
<keyword evidence="1" id="KW-0614">Plasmid</keyword>
<reference evidence="2" key="1">
    <citation type="journal article" date="2017" name="J. Biotechnol.">
        <title>Complete genome sequence of Novosphingobium resinovorum SA1, a versatile xenobiotic-degrading bacterium capable of utilizing sulfanilic acid.</title>
        <authorList>
            <person name="Hegedus B."/>
            <person name="Kos P.B."/>
            <person name="Balint B."/>
            <person name="Maroti G."/>
            <person name="Gan H.M."/>
            <person name="Perei K."/>
            <person name="Rakhely G."/>
        </authorList>
    </citation>
    <scope>NUCLEOTIDE SEQUENCE [LARGE SCALE GENOMIC DNA]</scope>
    <source>
        <strain evidence="2">SA1</strain>
    </source>
</reference>
<proteinExistence type="predicted"/>
<organism evidence="1 2">
    <name type="scientific">Novosphingobium resinovorum</name>
    <dbReference type="NCBI Taxonomy" id="158500"/>
    <lineage>
        <taxon>Bacteria</taxon>
        <taxon>Pseudomonadati</taxon>
        <taxon>Pseudomonadota</taxon>
        <taxon>Alphaproteobacteria</taxon>
        <taxon>Sphingomonadales</taxon>
        <taxon>Sphingomonadaceae</taxon>
        <taxon>Novosphingobium</taxon>
    </lineage>
</organism>
<dbReference type="KEGG" id="nre:BES08_29165"/>